<dbReference type="GO" id="GO:0008270">
    <property type="term" value="F:zinc ion binding"/>
    <property type="evidence" value="ECO:0007669"/>
    <property type="project" value="UniProtKB-KW"/>
</dbReference>
<dbReference type="PROSITE" id="PS50089">
    <property type="entry name" value="ZF_RING_2"/>
    <property type="match status" value="1"/>
</dbReference>
<evidence type="ECO:0000256" key="3">
    <source>
        <dbReference type="ARBA" id="ARBA00022491"/>
    </source>
</evidence>
<dbReference type="InterPro" id="IPR001841">
    <property type="entry name" value="Znf_RING"/>
</dbReference>
<dbReference type="SMART" id="SM00293">
    <property type="entry name" value="PWWP"/>
    <property type="match status" value="1"/>
</dbReference>
<dbReference type="GO" id="GO:0003886">
    <property type="term" value="F:DNA (cytosine-5-)-methyltransferase activity"/>
    <property type="evidence" value="ECO:0007669"/>
    <property type="project" value="UniProtKB-EC"/>
</dbReference>
<comment type="subcellular location">
    <subcellularLocation>
        <location evidence="1">Nucleus</location>
    </subcellularLocation>
</comment>
<dbReference type="PANTHER" id="PTHR23068">
    <property type="entry name" value="DNA CYTOSINE-5- -METHYLTRANSFERASE 3-RELATED"/>
    <property type="match status" value="1"/>
</dbReference>
<organism evidence="16 17">
    <name type="scientific">Octopus sinensis</name>
    <name type="common">East Asian common octopus</name>
    <dbReference type="NCBI Taxonomy" id="2607531"/>
    <lineage>
        <taxon>Eukaryota</taxon>
        <taxon>Metazoa</taxon>
        <taxon>Spiralia</taxon>
        <taxon>Lophotrochozoa</taxon>
        <taxon>Mollusca</taxon>
        <taxon>Cephalopoda</taxon>
        <taxon>Coleoidea</taxon>
        <taxon>Octopodiformes</taxon>
        <taxon>Octopoda</taxon>
        <taxon>Incirrata</taxon>
        <taxon>Octopodidae</taxon>
        <taxon>Octopus</taxon>
    </lineage>
</organism>
<dbReference type="RefSeq" id="XP_036361610.1">
    <property type="nucleotide sequence ID" value="XM_036505717.1"/>
</dbReference>
<evidence type="ECO:0000256" key="7">
    <source>
        <dbReference type="ARBA" id="ARBA00022723"/>
    </source>
</evidence>
<dbReference type="Pfam" id="PF21255">
    <property type="entry name" value="DNMT3_ADD_GATA1-like"/>
    <property type="match status" value="1"/>
</dbReference>
<dbReference type="CDD" id="cd11725">
    <property type="entry name" value="ADDz_Dnmt3"/>
    <property type="match status" value="1"/>
</dbReference>
<dbReference type="InterPro" id="IPR000313">
    <property type="entry name" value="PWWP_dom"/>
</dbReference>
<dbReference type="SUPFAM" id="SSF53335">
    <property type="entry name" value="S-adenosyl-L-methionine-dependent methyltransferases"/>
    <property type="match status" value="1"/>
</dbReference>
<dbReference type="EC" id="2.1.1.37" evidence="2"/>
<evidence type="ECO:0000256" key="9">
    <source>
        <dbReference type="ARBA" id="ARBA00022833"/>
    </source>
</evidence>
<evidence type="ECO:0000256" key="6">
    <source>
        <dbReference type="ARBA" id="ARBA00022691"/>
    </source>
</evidence>
<dbReference type="InterPro" id="IPR001525">
    <property type="entry name" value="C5_MeTfrase"/>
</dbReference>
<dbReference type="GO" id="GO:0005634">
    <property type="term" value="C:nucleus"/>
    <property type="evidence" value="ECO:0007669"/>
    <property type="project" value="UniProtKB-SubCell"/>
</dbReference>
<feature type="domain" description="RING-type" evidence="13">
    <location>
        <begin position="369"/>
        <end position="419"/>
    </location>
</feature>
<keyword evidence="10" id="KW-0539">Nucleus</keyword>
<evidence type="ECO:0000256" key="8">
    <source>
        <dbReference type="ARBA" id="ARBA00022771"/>
    </source>
</evidence>
<keyword evidence="5 12" id="KW-0808">Transferase</keyword>
<dbReference type="Pfam" id="PF00855">
    <property type="entry name" value="PWWP"/>
    <property type="match status" value="1"/>
</dbReference>
<keyword evidence="6 12" id="KW-0949">S-adenosyl-L-methionine</keyword>
<dbReference type="InterPro" id="IPR049554">
    <property type="entry name" value="DNMT3_ADD_PHD"/>
</dbReference>
<dbReference type="InterPro" id="IPR050390">
    <property type="entry name" value="C5-Methyltransferase"/>
</dbReference>
<evidence type="ECO:0000313" key="17">
    <source>
        <dbReference type="RefSeq" id="XP_029641100.1"/>
    </source>
</evidence>
<name>A0A6P7SS32_9MOLL</name>
<dbReference type="Pfam" id="PF00145">
    <property type="entry name" value="DNA_methylase"/>
    <property type="match status" value="1"/>
</dbReference>
<evidence type="ECO:0000259" key="15">
    <source>
        <dbReference type="PROSITE" id="PS51533"/>
    </source>
</evidence>
<evidence type="ECO:0000256" key="10">
    <source>
        <dbReference type="ARBA" id="ARBA00023242"/>
    </source>
</evidence>
<dbReference type="PROSITE" id="PS00094">
    <property type="entry name" value="C5_MTASE_1"/>
    <property type="match status" value="1"/>
</dbReference>
<dbReference type="PROSITE" id="PS51679">
    <property type="entry name" value="SAM_MT_C5"/>
    <property type="match status" value="1"/>
</dbReference>
<accession>A0A6P7SS32</accession>
<evidence type="ECO:0000313" key="18">
    <source>
        <dbReference type="RefSeq" id="XP_036361607.1"/>
    </source>
</evidence>
<dbReference type="GO" id="GO:0032259">
    <property type="term" value="P:methylation"/>
    <property type="evidence" value="ECO:0007669"/>
    <property type="project" value="UniProtKB-KW"/>
</dbReference>
<keyword evidence="7" id="KW-0479">Metal-binding</keyword>
<dbReference type="Pfam" id="PF17980">
    <property type="entry name" value="ADD_DNMT3"/>
    <property type="match status" value="1"/>
</dbReference>
<reference evidence="17 18" key="1">
    <citation type="submission" date="2025-08" db="UniProtKB">
        <authorList>
            <consortium name="RefSeq"/>
        </authorList>
    </citation>
    <scope>IDENTIFICATION</scope>
</reference>
<dbReference type="Proteomes" id="UP000515154">
    <property type="component" value="Linkage group LG9"/>
</dbReference>
<evidence type="ECO:0000259" key="13">
    <source>
        <dbReference type="PROSITE" id="PS50089"/>
    </source>
</evidence>
<feature type="domain" description="PWWP" evidence="14">
    <location>
        <begin position="149"/>
        <end position="206"/>
    </location>
</feature>
<evidence type="ECO:0000259" key="14">
    <source>
        <dbReference type="PROSITE" id="PS50812"/>
    </source>
</evidence>
<evidence type="ECO:0000313" key="19">
    <source>
        <dbReference type="RefSeq" id="XP_036361608.1"/>
    </source>
</evidence>
<dbReference type="RefSeq" id="XP_036361608.1">
    <property type="nucleotide sequence ID" value="XM_036505715.1"/>
</dbReference>
<keyword evidence="9" id="KW-0862">Zinc</keyword>
<dbReference type="InterPro" id="IPR018117">
    <property type="entry name" value="C5_DNA_meth_AS"/>
</dbReference>
<evidence type="ECO:0000256" key="5">
    <source>
        <dbReference type="ARBA" id="ARBA00022679"/>
    </source>
</evidence>
<evidence type="ECO:0000313" key="16">
    <source>
        <dbReference type="Proteomes" id="UP000515154"/>
    </source>
</evidence>
<feature type="domain" description="PHD-type" evidence="15">
    <location>
        <begin position="312"/>
        <end position="449"/>
    </location>
</feature>
<keyword evidence="16" id="KW-1185">Reference proteome</keyword>
<evidence type="ECO:0000256" key="12">
    <source>
        <dbReference type="PROSITE-ProRule" id="PRU01016"/>
    </source>
</evidence>
<evidence type="ECO:0000256" key="1">
    <source>
        <dbReference type="ARBA" id="ARBA00004123"/>
    </source>
</evidence>
<evidence type="ECO:0000256" key="11">
    <source>
        <dbReference type="PROSITE-ProRule" id="PRU00175"/>
    </source>
</evidence>
<evidence type="ECO:0000256" key="4">
    <source>
        <dbReference type="ARBA" id="ARBA00022603"/>
    </source>
</evidence>
<dbReference type="InterPro" id="IPR040552">
    <property type="entry name" value="DNMT3_ADD_GATA1-like"/>
</dbReference>
<dbReference type="PROSITE" id="PS51533">
    <property type="entry name" value="ADD"/>
    <property type="match status" value="1"/>
</dbReference>
<protein>
    <recommendedName>
        <fullName evidence="2">DNA (cytosine-5-)-methyltransferase</fullName>
        <ecNumber evidence="2">2.1.1.37</ecNumber>
    </recommendedName>
</protein>
<dbReference type="InterPro" id="IPR025766">
    <property type="entry name" value="ADD"/>
</dbReference>
<keyword evidence="3" id="KW-0678">Repressor</keyword>
<evidence type="ECO:0000313" key="20">
    <source>
        <dbReference type="RefSeq" id="XP_036361609.1"/>
    </source>
</evidence>
<dbReference type="RefSeq" id="XP_029641100.1">
    <property type="nucleotide sequence ID" value="XM_029785240.2"/>
</dbReference>
<dbReference type="KEGG" id="osn:115215890"/>
<evidence type="ECO:0000313" key="21">
    <source>
        <dbReference type="RefSeq" id="XP_036361610.1"/>
    </source>
</evidence>
<dbReference type="CDD" id="cd05835">
    <property type="entry name" value="PWWP_DNMT3"/>
    <property type="match status" value="1"/>
</dbReference>
<proteinExistence type="inferred from homology"/>
<gene>
    <name evidence="17 18 19 20 21" type="primary">LOC115215890</name>
</gene>
<dbReference type="PANTHER" id="PTHR23068:SF25">
    <property type="entry name" value="DNA (CYTOSINE-5)-METHYLTRANSFERASE DRM2"/>
    <property type="match status" value="1"/>
</dbReference>
<dbReference type="SUPFAM" id="SSF63748">
    <property type="entry name" value="Tudor/PWWP/MBT"/>
    <property type="match status" value="1"/>
</dbReference>
<dbReference type="InterPro" id="IPR029063">
    <property type="entry name" value="SAM-dependent_MTases_sf"/>
</dbReference>
<dbReference type="RefSeq" id="XP_036361607.1">
    <property type="nucleotide sequence ID" value="XM_036505714.1"/>
</dbReference>
<evidence type="ECO:0000256" key="2">
    <source>
        <dbReference type="ARBA" id="ARBA00011975"/>
    </source>
</evidence>
<comment type="similarity">
    <text evidence="12">Belongs to the class I-like SAM-binding methyltransferase superfamily. C5-methyltransferase family.</text>
</comment>
<sequence>MDNTTITTSPPVANTTDLLTTAALTDINITATTVSINNIETFQDSDEDVKLFDLKRKLHSEGCKSNHMTDTKYLETNGLLLEFHSKAKKRRGRKPKMVHPKSCDSEGLKEEIEQCLEKKKTKSCKRKLHSHQIPLSPQKDLGNKACFPVGSVIWGKLSGFKPWPGLVINHEDIQKKSSPLTVWVLWFGDYKISELPLSKVTRFDQYFYLNYKNPSKVFSVAVTEALEVCAQRSGLKQDELSSEHLFNWAKHRFMEMVEDKDPFLPLKGDPYPQFVKRKLQPIFKTAENIEEEPVRVSSPPNPLFENNDLINKLKTNLVKIQEICIGCKSSDRIIVAQHPLFEGGLCEQCKENILETIFALDVDNTHAFCSICSQSGQLCICSVPECNRVYCINCVQSWVGCDAWDLILSQNPWSCFLCRTPNKRRACGYLQAKPNWSLNIMHMFNSHQKLAEPNLSYLTKCPERPPIRVLSLFDGIGTGKVALDQLGLTIKEYFSSEVDADALIVKRFTYGQSIKEIGDITELTEVKLSELCPLDLVIGGSPCNDLSLVNPARKGFSEEGTGILFFEFCRILSIVQRLCKDRHVFWLYENVAAMKTSYKNIISRFLGCKPALWDAKFFSAQHRPRYFWGNLPTIYSSQPTTEDDSLYLDKILSPNCNRKARVKQLRTVTTRSNSLRQGKNENILPVEMDGEEDAIWITELEKIFGFPTHYTDVRNLNHSRRQRLLGRAWSVPVIKFLLSPLTKLFHTAT</sequence>
<dbReference type="Gene3D" id="2.30.30.140">
    <property type="match status" value="1"/>
</dbReference>
<keyword evidence="4 12" id="KW-0489">Methyltransferase</keyword>
<dbReference type="AlphaFoldDB" id="A0A6P7SS32"/>
<feature type="active site" evidence="12">
    <location>
        <position position="543"/>
    </location>
</feature>
<dbReference type="RefSeq" id="XP_036361609.1">
    <property type="nucleotide sequence ID" value="XM_036505716.1"/>
</dbReference>
<dbReference type="Gene3D" id="3.40.50.150">
    <property type="entry name" value="Vaccinia Virus protein VP39"/>
    <property type="match status" value="2"/>
</dbReference>
<dbReference type="PROSITE" id="PS50812">
    <property type="entry name" value="PWWP"/>
    <property type="match status" value="1"/>
</dbReference>
<keyword evidence="8 11" id="KW-0863">Zinc-finger</keyword>